<reference evidence="1 2" key="3">
    <citation type="journal article" date="2000" name="Virology">
        <title>Characterization and immunolocalization of major structural proteins in the brown algal virus EsV-1.</title>
        <authorList>
            <person name="Delaroque N."/>
            <person name="Wolf S."/>
            <person name="Muller D.G."/>
            <person name="Knippers R."/>
        </authorList>
    </citation>
    <scope>NUCLEOTIDE SEQUENCE [LARGE SCALE GENOMIC DNA]</scope>
    <source>
        <strain evidence="2">Isolate New Zealand/Kaikoura/1988</strain>
    </source>
</reference>
<evidence type="ECO:0000313" key="2">
    <source>
        <dbReference type="Proteomes" id="UP000000864"/>
    </source>
</evidence>
<keyword evidence="2" id="KW-1185">Reference proteome</keyword>
<organism evidence="1 2">
    <name type="scientific">Ectocarpus siliculosus virus 1 (isolate New Zealand/Kaikoura/1988)</name>
    <name type="common">EsV-1</name>
    <dbReference type="NCBI Taxonomy" id="654926"/>
    <lineage>
        <taxon>Viruses</taxon>
        <taxon>Varidnaviria</taxon>
        <taxon>Bamfordvirae</taxon>
        <taxon>Nucleocytoviricota</taxon>
        <taxon>Megaviricetes</taxon>
        <taxon>Algavirales</taxon>
        <taxon>Phycodnaviridae</taxon>
        <taxon>Phaeovirus</taxon>
        <taxon>Phaeovirus unasiliculosus</taxon>
        <taxon>Ectocarpus siliculosus virus 1</taxon>
    </lineage>
</organism>
<accession>Q8QNL3</accession>
<evidence type="ECO:0000313" key="1">
    <source>
        <dbReference type="EMBL" id="AAK14480.1"/>
    </source>
</evidence>
<reference evidence="1 2" key="4">
    <citation type="journal article" date="2000" name="Virology">
        <title>The brown algal virus EsV-1 particle contains a putative hybrid histidine kinase.</title>
        <authorList>
            <person name="Delaroque N."/>
            <person name="Wolf S."/>
            <person name="Muller D.G."/>
            <person name="Knippers R."/>
        </authorList>
    </citation>
    <scope>NUCLEOTIDE SEQUENCE [LARGE SCALE GENOMIC DNA]</scope>
    <source>
        <strain evidence="2">Isolate New Zealand/Kaikoura/1988</strain>
    </source>
</reference>
<reference evidence="1 2" key="2">
    <citation type="journal article" date="1998" name="Adv. Virus Res.">
        <title>Viruses in marine brown algae.</title>
        <authorList>
            <person name="Muller D.G."/>
            <person name="Kapp M."/>
            <person name="Knippers R."/>
        </authorList>
    </citation>
    <scope>NUCLEOTIDE SEQUENCE [LARGE SCALE GENOMIC DNA]</scope>
    <source>
        <strain evidence="2">Isolate New Zealand/Kaikoura/1988</strain>
    </source>
</reference>
<gene>
    <name evidence="1" type="primary">ORF 54</name>
</gene>
<protein>
    <submittedName>
        <fullName evidence="1">EsV-1-54</fullName>
    </submittedName>
</protein>
<name>Q8QNL3_ESV1K</name>
<sequence>MSHGHDFSHSLEAGRWPPAQHPKRISFNHWISLGIIHRGHCDVSIEPVLHLRVHRREHSYLLCAEATF</sequence>
<organismHost>
    <name type="scientific">Ectocarpus siliculosus</name>
    <name type="common">Brown alga</name>
    <name type="synonym">Conferva siliculosa</name>
    <dbReference type="NCBI Taxonomy" id="2880"/>
</organismHost>
<proteinExistence type="predicted"/>
<dbReference type="KEGG" id="vg:920747"/>
<dbReference type="Proteomes" id="UP000000864">
    <property type="component" value="Segment"/>
</dbReference>
<reference evidence="1 2" key="1">
    <citation type="journal article" date="1995" name="Virology">
        <title>Coat protein of the Ectocarpus siliculosus virus.</title>
        <authorList>
            <person name="Klein M."/>
            <person name="Lanka S.T."/>
            <person name="Knippers R."/>
            <person name="Muller D.G."/>
        </authorList>
    </citation>
    <scope>NUCLEOTIDE SEQUENCE [LARGE SCALE GENOMIC DNA]</scope>
    <source>
        <strain evidence="2">Isolate New Zealand/Kaikoura/1988</strain>
    </source>
</reference>
<dbReference type="EMBL" id="AF204951">
    <property type="protein sequence ID" value="AAK14480.1"/>
    <property type="molecule type" value="Genomic_DNA"/>
</dbReference>